<sequence>MTELLWPLAILTLPVLLLGYMAGVTRLAQHLLTPSRTLTATDFVWLYVPFPVVVVGVYLATVRPAVPVFEPLYLVAVPVGAVLYYGTTIAWQQYTGEPIRAGHRSLLGVAPGLLLAFPEELLFRAGLAPLMDLVGPVGYTLVSAVAFGLYHQYLGRKEVVFKTLFGGALCVSYLLAGSVVVPMLVHFGYNLAFGLFVTGRGPVYNALAAPE</sequence>
<dbReference type="Pfam" id="PF02517">
    <property type="entry name" value="Rce1-like"/>
    <property type="match status" value="1"/>
</dbReference>
<accession>A0ABU2FET3</accession>
<feature type="domain" description="CAAX prenyl protease 2/Lysostaphin resistance protein A-like" evidence="2">
    <location>
        <begin position="107"/>
        <end position="191"/>
    </location>
</feature>
<name>A0ABU2FET3_9EURY</name>
<feature type="transmembrane region" description="Helical" evidence="1">
    <location>
        <begin position="163"/>
        <end position="185"/>
    </location>
</feature>
<keyword evidence="1" id="KW-0812">Transmembrane</keyword>
<protein>
    <submittedName>
        <fullName evidence="3">CPBP family intramembrane metalloprotease</fullName>
    </submittedName>
</protein>
<feature type="transmembrane region" description="Helical" evidence="1">
    <location>
        <begin position="40"/>
        <end position="60"/>
    </location>
</feature>
<evidence type="ECO:0000313" key="4">
    <source>
        <dbReference type="Proteomes" id="UP001259659"/>
    </source>
</evidence>
<reference evidence="3 4" key="1">
    <citation type="submission" date="2022-06" db="EMBL/GenBank/DDBJ databases">
        <title>Haloarcula sp. a new haloarchaeum isolate from saline soil.</title>
        <authorList>
            <person name="Strakova D."/>
            <person name="Galisteo C."/>
            <person name="Sanchez-Porro C."/>
            <person name="Ventosa A."/>
        </authorList>
    </citation>
    <scope>NUCLEOTIDE SEQUENCE [LARGE SCALE GENOMIC DNA]</scope>
    <source>
        <strain evidence="3 4">S1CR25-12</strain>
    </source>
</reference>
<keyword evidence="4" id="KW-1185">Reference proteome</keyword>
<comment type="caution">
    <text evidence="3">The sequence shown here is derived from an EMBL/GenBank/DDBJ whole genome shotgun (WGS) entry which is preliminary data.</text>
</comment>
<keyword evidence="3" id="KW-0645">Protease</keyword>
<keyword evidence="1" id="KW-0472">Membrane</keyword>
<keyword evidence="3" id="KW-0482">Metalloprotease</keyword>
<feature type="transmembrane region" description="Helical" evidence="1">
    <location>
        <begin position="6"/>
        <end position="28"/>
    </location>
</feature>
<evidence type="ECO:0000256" key="1">
    <source>
        <dbReference type="SAM" id="Phobius"/>
    </source>
</evidence>
<organism evidence="3 4">
    <name type="scientific">Haloarcula saliterrae</name>
    <dbReference type="NCBI Taxonomy" id="2950534"/>
    <lineage>
        <taxon>Archaea</taxon>
        <taxon>Methanobacteriati</taxon>
        <taxon>Methanobacteriota</taxon>
        <taxon>Stenosarchaea group</taxon>
        <taxon>Halobacteria</taxon>
        <taxon>Halobacteriales</taxon>
        <taxon>Haloarculaceae</taxon>
        <taxon>Haloarcula</taxon>
    </lineage>
</organism>
<dbReference type="InterPro" id="IPR003675">
    <property type="entry name" value="Rce1/LyrA-like_dom"/>
</dbReference>
<dbReference type="EMBL" id="JAMQON010000003">
    <property type="protein sequence ID" value="MDS0260335.1"/>
    <property type="molecule type" value="Genomic_DNA"/>
</dbReference>
<dbReference type="Proteomes" id="UP001259659">
    <property type="component" value="Unassembled WGS sequence"/>
</dbReference>
<feature type="transmembrane region" description="Helical" evidence="1">
    <location>
        <begin position="106"/>
        <end position="127"/>
    </location>
</feature>
<evidence type="ECO:0000313" key="3">
    <source>
        <dbReference type="EMBL" id="MDS0260335.1"/>
    </source>
</evidence>
<dbReference type="GO" id="GO:0008237">
    <property type="term" value="F:metallopeptidase activity"/>
    <property type="evidence" value="ECO:0007669"/>
    <property type="project" value="UniProtKB-KW"/>
</dbReference>
<feature type="transmembrane region" description="Helical" evidence="1">
    <location>
        <begin position="133"/>
        <end position="151"/>
    </location>
</feature>
<proteinExistence type="predicted"/>
<gene>
    <name evidence="3" type="ORF">NDI56_13105</name>
</gene>
<feature type="transmembrane region" description="Helical" evidence="1">
    <location>
        <begin position="72"/>
        <end position="94"/>
    </location>
</feature>
<keyword evidence="1" id="KW-1133">Transmembrane helix</keyword>
<dbReference type="RefSeq" id="WP_310920003.1">
    <property type="nucleotide sequence ID" value="NZ_JAMQON010000003.1"/>
</dbReference>
<keyword evidence="3" id="KW-0378">Hydrolase</keyword>
<evidence type="ECO:0000259" key="2">
    <source>
        <dbReference type="Pfam" id="PF02517"/>
    </source>
</evidence>